<organism evidence="1 2">
    <name type="scientific">Kickxella alabastrina</name>
    <dbReference type="NCBI Taxonomy" id="61397"/>
    <lineage>
        <taxon>Eukaryota</taxon>
        <taxon>Fungi</taxon>
        <taxon>Fungi incertae sedis</taxon>
        <taxon>Zoopagomycota</taxon>
        <taxon>Kickxellomycotina</taxon>
        <taxon>Kickxellomycetes</taxon>
        <taxon>Kickxellales</taxon>
        <taxon>Kickxellaceae</taxon>
        <taxon>Kickxella</taxon>
    </lineage>
</organism>
<dbReference type="EMBL" id="JANBPG010000310">
    <property type="protein sequence ID" value="KAJ1897675.1"/>
    <property type="molecule type" value="Genomic_DNA"/>
</dbReference>
<reference evidence="1" key="1">
    <citation type="submission" date="2022-07" db="EMBL/GenBank/DDBJ databases">
        <title>Phylogenomic reconstructions and comparative analyses of Kickxellomycotina fungi.</title>
        <authorList>
            <person name="Reynolds N.K."/>
            <person name="Stajich J.E."/>
            <person name="Barry K."/>
            <person name="Grigoriev I.V."/>
            <person name="Crous P."/>
            <person name="Smith M.E."/>
        </authorList>
    </citation>
    <scope>NUCLEOTIDE SEQUENCE</scope>
    <source>
        <strain evidence="1">Benny 63K</strain>
    </source>
</reference>
<gene>
    <name evidence="1" type="ORF">LPJ66_003224</name>
</gene>
<protein>
    <submittedName>
        <fullName evidence="1">Uncharacterized protein</fullName>
    </submittedName>
</protein>
<evidence type="ECO:0000313" key="2">
    <source>
        <dbReference type="Proteomes" id="UP001150581"/>
    </source>
</evidence>
<name>A0ACC1IND8_9FUNG</name>
<proteinExistence type="predicted"/>
<keyword evidence="2" id="KW-1185">Reference proteome</keyword>
<sequence length="2053" mass="223157">MNNTNTRAAAATTNSGSALGSTTRITNTGMSTATAATTDTNSIDGRFVMTLTPTSSVAVLGLANMRYEQEPPGVPSNAGFPPQPQYSTQSITSHSARNNSNSPVTPAIGFANPNGLYYDTGSPRFSQQQQRSGFADASRSVNMLLEAEMRQQSQSGQQSLNELANHPIGRYLSLLELQQHGRLRGNGEVGARSPLGLPLGAVPSALPAYLSSKVPISTTATTPAVFVSASFADQKRSALVASTEPSPPQHQQQQHIMHQHQQNQQQQQQAPSTPLAQGIHIGSLSSGPDPPGTPQRYLGGIHDGHSGHTASPLGNPNINSGSNSGSNVSFNVAQANELEPDLSLGGSKSSRGRRGGSVGGGGGRGRGSRGRGRGAKAPTTPNAPIHSDNQLAAETSPRVSQDAGEWNGDVYNETWVIRMEDLVDRGTVMQLPGGQYQIAADILGTGRSSITIGAAVGGDKRRFNLKWLYEYPWLRFDHQCNAMICAMCKQCKRANQFAKRGSRNFKTSALVDHSSSNDHQKSIVHFGGAMPGPPSADGVGVALGLEGDQWLVRPLDSGALVAAAAGARPDARQSEPAPLARTDVPNLPEQQPCADTAPSLPAAAEAESGATLEKMVDRHMVAQQSNTMDSYITTDSITPIDSRLTPTREEQLADELPLRHQQRQQHHGDLHPQPADTARTPMPAPGSRSLVPAEVLAEANIRAMRKASRQMAGGSGSHPDEKYTREFGHAVQALLQAMRLNLSISSVPELYRLQMQPTPLSAIGSMGAQPRESGELRLAGALTNSTEAARTLQHVVSSEILSLVKDEVSQSPAFSIIIEEAPLREHNSLVAHVLLYLRYMRRDPVAKDGLQVVTRFWRCVHLYHEHEGRVARRDATGLVLTLLERARIDASRLVSISCERPASREDEEAERRRQPHVIHWHGIFTYANSLSPQVYEEITHRSEDFVHFAMTLMDLCLFMYSHPTSFAFLGADFQEMLYKTLYEIFLGEGSLSTRLPIALTPAIVIAITRNIAQIMATVVALSKTSMQSDAAAGNDTIPDSGGDIAGPAPKSPRSSLQIPLPVVDILVSSFGGLGSRKSVGRCPPADALLAQLCDYSFLGCVHFMADILLLVKPVIDIAGRSDMPTGALSAATAGDSANPTLDQQLRAFVETVRDAIESVTLMYGDECGSTDDNDITQSGENNDDEYHGFHLNEFMQLTECRVNTECRFRHFTVTNYLGAVSQANLVELIHTVSSSILHDLHQRFGAHDIATIQAMADMWDPTQFPSAPTGVVGLGQGSAEVLAQHLSETPLVQSANGQMHGVERSQPNMPLIDATTLVKEWTEFKAEIYGEVDEQLRLQQQQGQQRVQLSPEMIQLAYRNKLFPENHLAPSRRRLRSVENNYDTDMHTSKHTKASAWSRYGNLAKLATAWNVLPLALSTDLHQFRRLYERQLSRICREQAENKLQSIRFDIGDTFSELLGRLASPHQQNKGRKVTVYDLLQNSKVETNFGDIERPVLEIDLNGVTINYFLRSIDAVTMALDHRLRLLSLDHMESPLSVPCDPDACPKWLQNAMRGYWKLACRSFIPSGSKNHTSKRHKRVPSYLALSTNGATISTQSTHTMSGVVGSASTTSQISDHPDAAPSVVASKQLSNSVGGMEFSAHSFAPNGIGESAHQININALTNYTDASLATQASFLNSSTHQPAASNDISSLPLLEALLSGPNSALPQPQPPMPPPQHQQQPPMPESAPATMSSRLSGLRLPPQPMVPTHSAPADDILLMPSKRTYDVRIPPASASAAVLRTQQQQQQQQSTQQQQQQQPPMPVYSNGDPDQNILPVHHAQVNLGMPPNKRMRHASSTTVATNPYSAVNSGAIPSNHGGFDYRYQDAMNALHQCQPHPPPPAPSHHHPPPPPSRNPALINGGPQDMNSTIARLASDMGFDPVTHVLAASMSNQRSNQLINTIPSLDTEQTAISNTQQQQQQQRYAAHLAFTSQAAMGMPGIGAANGAHPQQHQQHQHQQQQQQRGYAANMHMNSAALGQMINEHNHQQQQHAHQQQAQQQQQQQRAFDYNQRR</sequence>
<comment type="caution">
    <text evidence="1">The sequence shown here is derived from an EMBL/GenBank/DDBJ whole genome shotgun (WGS) entry which is preliminary data.</text>
</comment>
<dbReference type="Proteomes" id="UP001150581">
    <property type="component" value="Unassembled WGS sequence"/>
</dbReference>
<accession>A0ACC1IND8</accession>
<evidence type="ECO:0000313" key="1">
    <source>
        <dbReference type="EMBL" id="KAJ1897675.1"/>
    </source>
</evidence>